<organism evidence="2 3">
    <name type="scientific">Parafrankia irregularis</name>
    <dbReference type="NCBI Taxonomy" id="795642"/>
    <lineage>
        <taxon>Bacteria</taxon>
        <taxon>Bacillati</taxon>
        <taxon>Actinomycetota</taxon>
        <taxon>Actinomycetes</taxon>
        <taxon>Frankiales</taxon>
        <taxon>Frankiaceae</taxon>
        <taxon>Parafrankia</taxon>
    </lineage>
</organism>
<evidence type="ECO:0000256" key="1">
    <source>
        <dbReference type="ARBA" id="ARBA00021948"/>
    </source>
</evidence>
<dbReference type="GO" id="GO:0000287">
    <property type="term" value="F:magnesium ion binding"/>
    <property type="evidence" value="ECO:0007669"/>
    <property type="project" value="InterPro"/>
</dbReference>
<evidence type="ECO:0000313" key="2">
    <source>
        <dbReference type="EMBL" id="CUU54069.1"/>
    </source>
</evidence>
<dbReference type="InterPro" id="IPR005238">
    <property type="entry name" value="ComB-like"/>
</dbReference>
<dbReference type="RefSeq" id="WP_242666046.1">
    <property type="nucleotide sequence ID" value="NZ_FAOZ01000002.1"/>
</dbReference>
<dbReference type="Pfam" id="PF04029">
    <property type="entry name" value="2-ph_phosp"/>
    <property type="match status" value="1"/>
</dbReference>
<proteinExistence type="predicted"/>
<name>A0A0S4QEU5_9ACTN</name>
<protein>
    <recommendedName>
        <fullName evidence="1">Probable 2-phosphosulfolactate phosphatase</fullName>
    </recommendedName>
</protein>
<reference evidence="3" key="1">
    <citation type="submission" date="2015-11" db="EMBL/GenBank/DDBJ databases">
        <authorList>
            <person name="Varghese N."/>
        </authorList>
    </citation>
    <scope>NUCLEOTIDE SEQUENCE [LARGE SCALE GENOMIC DNA]</scope>
    <source>
        <strain evidence="3">DSM 45899</strain>
    </source>
</reference>
<keyword evidence="3" id="KW-1185">Reference proteome</keyword>
<dbReference type="EMBL" id="FAOZ01000002">
    <property type="protein sequence ID" value="CUU54069.1"/>
    <property type="molecule type" value="Genomic_DNA"/>
</dbReference>
<accession>A0A0S4QEU5</accession>
<evidence type="ECO:0000313" key="3">
    <source>
        <dbReference type="Proteomes" id="UP000198802"/>
    </source>
</evidence>
<dbReference type="AlphaFoldDB" id="A0A0S4QEU5"/>
<dbReference type="InterPro" id="IPR036702">
    <property type="entry name" value="ComB-like_sf"/>
</dbReference>
<sequence>MVVHAGAVAGADVFTNQREYPLRFGWGGEDLAVLARAGCVLVVVDVLRFSTAVSVAVARGARVWPYRWRDASARGFAVEHGAALAGSRDDPSSRWSLSPARLTAIPAGTRLVLTSPNGATLSARAQELGAAAVIAGCLRNAAAVGGWLAKRIGAGQAVAVIAAGERWPDPSGTPHLGPLRPAVEDLLGAGGIIARTVDAGGLPTSAVSPEARAAMAAFRAAAADLPGELMASASGQELRARGWDDDVLCAAHADADDVVPILRDGAYERSAAGS</sequence>
<dbReference type="Proteomes" id="UP000198802">
    <property type="component" value="Unassembled WGS sequence"/>
</dbReference>
<dbReference type="GO" id="GO:0050532">
    <property type="term" value="F:2-phosphosulfolactate phosphatase activity"/>
    <property type="evidence" value="ECO:0007669"/>
    <property type="project" value="InterPro"/>
</dbReference>
<dbReference type="SUPFAM" id="SSF142823">
    <property type="entry name" value="ComB-like"/>
    <property type="match status" value="1"/>
</dbReference>
<dbReference type="Gene3D" id="3.90.1560.10">
    <property type="entry name" value="ComB-like"/>
    <property type="match status" value="1"/>
</dbReference>
<gene>
    <name evidence="2" type="ORF">Ga0074812_10272</name>
</gene>